<feature type="transmembrane region" description="Helical" evidence="7">
    <location>
        <begin position="34"/>
        <end position="53"/>
    </location>
</feature>
<evidence type="ECO:0000256" key="2">
    <source>
        <dbReference type="ARBA" id="ARBA00007362"/>
    </source>
</evidence>
<evidence type="ECO:0000259" key="8">
    <source>
        <dbReference type="Pfam" id="PF00892"/>
    </source>
</evidence>
<feature type="domain" description="EamA" evidence="8">
    <location>
        <begin position="145"/>
        <end position="277"/>
    </location>
</feature>
<dbReference type="AlphaFoldDB" id="A0AAW4MWW2"/>
<feature type="transmembrane region" description="Helical" evidence="7">
    <location>
        <begin position="262"/>
        <end position="280"/>
    </location>
</feature>
<dbReference type="InterPro" id="IPR051258">
    <property type="entry name" value="Diverse_Substrate_Transporter"/>
</dbReference>
<feature type="transmembrane region" description="Helical" evidence="7">
    <location>
        <begin position="95"/>
        <end position="114"/>
    </location>
</feature>
<keyword evidence="5 7" id="KW-1133">Transmembrane helix</keyword>
<evidence type="ECO:0000313" key="9">
    <source>
        <dbReference type="EMBL" id="MBV3383700.1"/>
    </source>
</evidence>
<keyword evidence="3" id="KW-1003">Cell membrane</keyword>
<comment type="caution">
    <text evidence="9">The sequence shown here is derived from an EMBL/GenBank/DDBJ whole genome shotgun (WGS) entry which is preliminary data.</text>
</comment>
<feature type="domain" description="EamA" evidence="8">
    <location>
        <begin position="6"/>
        <end position="135"/>
    </location>
</feature>
<comment type="similarity">
    <text evidence="2">Belongs to the EamA transporter family.</text>
</comment>
<evidence type="ECO:0000256" key="4">
    <source>
        <dbReference type="ARBA" id="ARBA00022692"/>
    </source>
</evidence>
<name>A0AAW4MWW2_9FIRM</name>
<protein>
    <submittedName>
        <fullName evidence="9">DMT family transporter</fullName>
    </submittedName>
</protein>
<feature type="transmembrane region" description="Helical" evidence="7">
    <location>
        <begin position="236"/>
        <end position="256"/>
    </location>
</feature>
<evidence type="ECO:0000313" key="10">
    <source>
        <dbReference type="EMBL" id="MBV3393724.1"/>
    </source>
</evidence>
<dbReference type="PANTHER" id="PTHR42920:SF5">
    <property type="entry name" value="EAMA DOMAIN-CONTAINING PROTEIN"/>
    <property type="match status" value="1"/>
</dbReference>
<evidence type="ECO:0000256" key="1">
    <source>
        <dbReference type="ARBA" id="ARBA00004651"/>
    </source>
</evidence>
<keyword evidence="4 7" id="KW-0812">Transmembrane</keyword>
<keyword evidence="12" id="KW-1185">Reference proteome</keyword>
<dbReference type="EMBL" id="JAHOEF010000114">
    <property type="protein sequence ID" value="MBV3383700.1"/>
    <property type="molecule type" value="Genomic_DNA"/>
</dbReference>
<dbReference type="Pfam" id="PF00892">
    <property type="entry name" value="EamA"/>
    <property type="match status" value="2"/>
</dbReference>
<organism evidence="9 11">
    <name type="scientific">Catenibacterium mitsuokai</name>
    <dbReference type="NCBI Taxonomy" id="100886"/>
    <lineage>
        <taxon>Bacteria</taxon>
        <taxon>Bacillati</taxon>
        <taxon>Bacillota</taxon>
        <taxon>Erysipelotrichia</taxon>
        <taxon>Erysipelotrichales</taxon>
        <taxon>Coprobacillaceae</taxon>
        <taxon>Catenibacterium</taxon>
    </lineage>
</organism>
<evidence type="ECO:0000256" key="7">
    <source>
        <dbReference type="SAM" id="Phobius"/>
    </source>
</evidence>
<dbReference type="Proteomes" id="UP001196408">
    <property type="component" value="Unassembled WGS sequence"/>
</dbReference>
<dbReference type="RefSeq" id="WP_217748334.1">
    <property type="nucleotide sequence ID" value="NZ_JAHOEB010000106.1"/>
</dbReference>
<proteinExistence type="inferred from homology"/>
<evidence type="ECO:0000256" key="3">
    <source>
        <dbReference type="ARBA" id="ARBA00022475"/>
    </source>
</evidence>
<gene>
    <name evidence="9" type="ORF">KSV97_10870</name>
    <name evidence="10" type="ORF">KSW06_10825</name>
</gene>
<dbReference type="InterPro" id="IPR000620">
    <property type="entry name" value="EamA_dom"/>
</dbReference>
<feature type="transmembrane region" description="Helical" evidence="7">
    <location>
        <begin position="65"/>
        <end position="83"/>
    </location>
</feature>
<sequence>MRYKNHLLLLLTAFIWGCAFVAQSAGMDYVGPFTFTALRSYLGGLVLLPLIYFFDHTMNFKDKKLWAGGIACGIVLGLASALQQFGIQYTTVGKAGFITALYIIVVPFFSLFLGKKLSPKIGISVVLAVIGLYLLCMTGSLSLGKGDLLVCACACVFALHILVIDHYSPLVDGVKMSCIQFFTCALLNTIPMFLFEDVSMHNIMVGCVPILYAGLLSSGAGYTLQIIGQKGMNPTVASILLSMESVFSVLAGWVILGQSLTIKEGLGCVLMFIAIIIAQLPDKKTIQN</sequence>
<feature type="transmembrane region" description="Helical" evidence="7">
    <location>
        <begin position="176"/>
        <end position="195"/>
    </location>
</feature>
<keyword evidence="6 7" id="KW-0472">Membrane</keyword>
<feature type="transmembrane region" description="Helical" evidence="7">
    <location>
        <begin position="201"/>
        <end position="224"/>
    </location>
</feature>
<dbReference type="Proteomes" id="UP001197492">
    <property type="component" value="Unassembled WGS sequence"/>
</dbReference>
<dbReference type="GO" id="GO:0005886">
    <property type="term" value="C:plasma membrane"/>
    <property type="evidence" value="ECO:0007669"/>
    <property type="project" value="UniProtKB-SubCell"/>
</dbReference>
<comment type="subcellular location">
    <subcellularLocation>
        <location evidence="1">Cell membrane</location>
        <topology evidence="1">Multi-pass membrane protein</topology>
    </subcellularLocation>
</comment>
<feature type="transmembrane region" description="Helical" evidence="7">
    <location>
        <begin position="121"/>
        <end position="141"/>
    </location>
</feature>
<feature type="transmembrane region" description="Helical" evidence="7">
    <location>
        <begin position="147"/>
        <end position="164"/>
    </location>
</feature>
<evidence type="ECO:0000313" key="12">
    <source>
        <dbReference type="Proteomes" id="UP001197492"/>
    </source>
</evidence>
<evidence type="ECO:0000256" key="6">
    <source>
        <dbReference type="ARBA" id="ARBA00023136"/>
    </source>
</evidence>
<dbReference type="PANTHER" id="PTHR42920">
    <property type="entry name" value="OS03G0707200 PROTEIN-RELATED"/>
    <property type="match status" value="1"/>
</dbReference>
<evidence type="ECO:0000256" key="5">
    <source>
        <dbReference type="ARBA" id="ARBA00022989"/>
    </source>
</evidence>
<evidence type="ECO:0000313" key="11">
    <source>
        <dbReference type="Proteomes" id="UP001196408"/>
    </source>
</evidence>
<accession>A0AAW4MWW2</accession>
<reference evidence="9 12" key="1">
    <citation type="submission" date="2021-06" db="EMBL/GenBank/DDBJ databases">
        <title>Collection of gut derived symbiotic bacterial strains cultured from healthy donors.</title>
        <authorList>
            <person name="Lin H."/>
            <person name="Littmann E."/>
            <person name="Pamer E.G."/>
        </authorList>
    </citation>
    <scope>NUCLEOTIDE SEQUENCE</scope>
    <source>
        <strain evidence="10 12">MSK.21.70</strain>
        <strain evidence="9">MSK.21.82</strain>
    </source>
</reference>
<dbReference type="EMBL" id="JAHOEL010000114">
    <property type="protein sequence ID" value="MBV3393724.1"/>
    <property type="molecule type" value="Genomic_DNA"/>
</dbReference>